<evidence type="ECO:0000313" key="2">
    <source>
        <dbReference type="EMBL" id="PJF37011.1"/>
    </source>
</evidence>
<evidence type="ECO:0000256" key="1">
    <source>
        <dbReference type="SAM" id="SignalP"/>
    </source>
</evidence>
<protein>
    <recommendedName>
        <fullName evidence="4">Dipeptidylpeptidase IV N-terminal domain-containing protein</fullName>
    </recommendedName>
</protein>
<feature type="chain" id="PRO_5014825068" description="Dipeptidylpeptidase IV N-terminal domain-containing protein" evidence="1">
    <location>
        <begin position="22"/>
        <end position="599"/>
    </location>
</feature>
<evidence type="ECO:0000313" key="3">
    <source>
        <dbReference type="Proteomes" id="UP000229681"/>
    </source>
</evidence>
<organism evidence="2 3">
    <name type="scientific">Candidatus Thermofonsia Clade 1 bacterium</name>
    <dbReference type="NCBI Taxonomy" id="2364210"/>
    <lineage>
        <taxon>Bacteria</taxon>
        <taxon>Bacillati</taxon>
        <taxon>Chloroflexota</taxon>
        <taxon>Candidatus Thermofontia</taxon>
        <taxon>Candidatus Thermofonsia Clade 1</taxon>
    </lineage>
</organism>
<dbReference type="Proteomes" id="UP000229681">
    <property type="component" value="Unassembled WGS sequence"/>
</dbReference>
<dbReference type="SUPFAM" id="SSF82171">
    <property type="entry name" value="DPP6 N-terminal domain-like"/>
    <property type="match status" value="1"/>
</dbReference>
<dbReference type="Gene3D" id="2.120.10.30">
    <property type="entry name" value="TolB, C-terminal domain"/>
    <property type="match status" value="1"/>
</dbReference>
<proteinExistence type="predicted"/>
<dbReference type="InterPro" id="IPR011042">
    <property type="entry name" value="6-blade_b-propeller_TolB-like"/>
</dbReference>
<gene>
    <name evidence="2" type="ORF">CUN49_02545</name>
</gene>
<keyword evidence="1" id="KW-0732">Signal</keyword>
<dbReference type="EMBL" id="PGTM01000019">
    <property type="protein sequence ID" value="PJF37011.1"/>
    <property type="molecule type" value="Genomic_DNA"/>
</dbReference>
<evidence type="ECO:0008006" key="4">
    <source>
        <dbReference type="Google" id="ProtNLM"/>
    </source>
</evidence>
<dbReference type="AlphaFoldDB" id="A0A2M8PHJ9"/>
<name>A0A2M8PHJ9_9CHLR</name>
<sequence>MTLLSLALSLAFSLTLGAVRAAHNDYACLRFYYNARQNWLLDLNSGVYLHDRRLKGSPLDVRRGAVSPDGAYIAYVNQAYTGRYSLYLQPNDLPRSLNLPMACADLMTCWRSQPPSAAAQRLQLNTPVIGMAWAPDSALLGYVWLERSGVIKAAANTPSGALIAEQTVTGEYPTFHGWAAEGRYLLFSTQDGALRLTLHFWAPRENKLYSHLIGAVRGVPPYIAFAIAPRHSRAAAIAADRDGMPILYLLSAEGGIERQERLPPHIDWRFNWSPMGNAVGLYHFDPPYWHFSIYEAAGGAHRSIGGVTTGASLMQRDGLRPFFWSADGQSAAFVLPNRDGTGRLMRYHLAEQRLTPIREAVLEAYEAPQQGRVALVRQVGARSALEVLDVQSGAAQLIATRDQVRQVLWLRGAEALSFVALGDGALSVEYADLARHAVQPLLRAQRLYEPLRQEPATNLLTLWWRAADGRTYLDAYTPLGERAYRYRLLGERGSRAPILFSAADGSATLIMVSADDGAEYLQIALSDGEHAYLIDSDERRSTVALWSPDGQRVAVVTSPLSNLPSTARQRLRVLDRNGALKYDFQALTVGLLYAWTRCG</sequence>
<feature type="signal peptide" evidence="1">
    <location>
        <begin position="1"/>
        <end position="21"/>
    </location>
</feature>
<accession>A0A2M8PHJ9</accession>
<reference evidence="2 3" key="1">
    <citation type="submission" date="2017-11" db="EMBL/GenBank/DDBJ databases">
        <title>Evolution of Phototrophy in the Chloroflexi Phylum Driven by Horizontal Gene Transfer.</title>
        <authorList>
            <person name="Ward L.M."/>
            <person name="Hemp J."/>
            <person name="Shih P.M."/>
            <person name="Mcglynn S.E."/>
            <person name="Fischer W."/>
        </authorList>
    </citation>
    <scope>NUCLEOTIDE SEQUENCE [LARGE SCALE GENOMIC DNA]</scope>
    <source>
        <strain evidence="2">JP3_13</strain>
    </source>
</reference>
<comment type="caution">
    <text evidence="2">The sequence shown here is derived from an EMBL/GenBank/DDBJ whole genome shotgun (WGS) entry which is preliminary data.</text>
</comment>